<dbReference type="RefSeq" id="WP_327607402.1">
    <property type="nucleotide sequence ID" value="NZ_JARZFX010000003.1"/>
</dbReference>
<accession>A0ABU6KEG9</accession>
<protein>
    <submittedName>
        <fullName evidence="2">PQQ-dependent sugar dehydrogenase</fullName>
    </submittedName>
</protein>
<name>A0ABU6KEG9_9BACI</name>
<dbReference type="PANTHER" id="PTHR19328">
    <property type="entry name" value="HEDGEHOG-INTERACTING PROTEIN"/>
    <property type="match status" value="1"/>
</dbReference>
<dbReference type="InterPro" id="IPR012938">
    <property type="entry name" value="Glc/Sorbosone_DH"/>
</dbReference>
<sequence>MNPFEDSYVFSYGHRNPQGFAWDDDGNMYSSEHGDSGHDEINLIEAGENYGWPVIQGDEEAENMRTPILHSGEETWAPSGMAFTDRELYVASLAGSKIFTYNIENEEVGEFFGDVGRLRDVLIEDDALFTEFKARKPTFSDV</sequence>
<reference evidence="2 3" key="1">
    <citation type="journal article" date="2024" name="Int. J. Syst. Evol. Microbiol.">
        <title>Virgibacillus tibetensis sp. nov., isolated from salt lake on the Tibetan Plateau of China.</title>
        <authorList>
            <person name="Phurbu D."/>
            <person name="Liu Z.-X."/>
            <person name="Wang R."/>
            <person name="Zheng Y.-Y."/>
            <person name="Liu H.-C."/>
            <person name="Zhou Y.-G."/>
            <person name="Yu Y.-J."/>
            <person name="Li A.-H."/>
        </authorList>
    </citation>
    <scope>NUCLEOTIDE SEQUENCE [LARGE SCALE GENOMIC DNA]</scope>
    <source>
        <strain evidence="2 3">C22-A2</strain>
    </source>
</reference>
<dbReference type="InterPro" id="IPR011042">
    <property type="entry name" value="6-blade_b-propeller_TolB-like"/>
</dbReference>
<feature type="domain" description="Glucose/Sorbosone dehydrogenase" evidence="1">
    <location>
        <begin position="2"/>
        <end position="127"/>
    </location>
</feature>
<dbReference type="Pfam" id="PF07995">
    <property type="entry name" value="GSDH"/>
    <property type="match status" value="1"/>
</dbReference>
<dbReference type="EMBL" id="JARZFX010000003">
    <property type="protein sequence ID" value="MEC5423491.1"/>
    <property type="molecule type" value="Genomic_DNA"/>
</dbReference>
<evidence type="ECO:0000259" key="1">
    <source>
        <dbReference type="Pfam" id="PF07995"/>
    </source>
</evidence>
<dbReference type="PANTHER" id="PTHR19328:SF13">
    <property type="entry name" value="HIPL1 PROTEIN"/>
    <property type="match status" value="1"/>
</dbReference>
<proteinExistence type="predicted"/>
<dbReference type="SUPFAM" id="SSF50952">
    <property type="entry name" value="Soluble quinoprotein glucose dehydrogenase"/>
    <property type="match status" value="1"/>
</dbReference>
<dbReference type="InterPro" id="IPR011041">
    <property type="entry name" value="Quinoprot_gluc/sorb_DH_b-prop"/>
</dbReference>
<gene>
    <name evidence="2" type="ORF">QGM71_08275</name>
</gene>
<keyword evidence="3" id="KW-1185">Reference proteome</keyword>
<evidence type="ECO:0000313" key="3">
    <source>
        <dbReference type="Proteomes" id="UP001335737"/>
    </source>
</evidence>
<evidence type="ECO:0000313" key="2">
    <source>
        <dbReference type="EMBL" id="MEC5423491.1"/>
    </source>
</evidence>
<organism evidence="2 3">
    <name type="scientific">Virgibacillus tibetensis</name>
    <dbReference type="NCBI Taxonomy" id="3042313"/>
    <lineage>
        <taxon>Bacteria</taxon>
        <taxon>Bacillati</taxon>
        <taxon>Bacillota</taxon>
        <taxon>Bacilli</taxon>
        <taxon>Bacillales</taxon>
        <taxon>Bacillaceae</taxon>
        <taxon>Virgibacillus</taxon>
    </lineage>
</organism>
<dbReference type="Gene3D" id="2.120.10.30">
    <property type="entry name" value="TolB, C-terminal domain"/>
    <property type="match status" value="1"/>
</dbReference>
<comment type="caution">
    <text evidence="2">The sequence shown here is derived from an EMBL/GenBank/DDBJ whole genome shotgun (WGS) entry which is preliminary data.</text>
</comment>
<dbReference type="Proteomes" id="UP001335737">
    <property type="component" value="Unassembled WGS sequence"/>
</dbReference>